<name>A7RSA6_NEMVE</name>
<keyword evidence="2" id="KW-0560">Oxidoreductase</keyword>
<dbReference type="eggNOG" id="KOG1205">
    <property type="taxonomic scope" value="Eukaryota"/>
</dbReference>
<dbReference type="Gene3D" id="3.40.50.720">
    <property type="entry name" value="NAD(P)-binding Rossmann-like Domain"/>
    <property type="match status" value="1"/>
</dbReference>
<dbReference type="EMBL" id="DS469533">
    <property type="protein sequence ID" value="EDO45710.1"/>
    <property type="molecule type" value="Genomic_DNA"/>
</dbReference>
<evidence type="ECO:0000313" key="5">
    <source>
        <dbReference type="EMBL" id="EDO45710.1"/>
    </source>
</evidence>
<dbReference type="PRINTS" id="PR00081">
    <property type="entry name" value="GDHRDH"/>
</dbReference>
<evidence type="ECO:0000256" key="4">
    <source>
        <dbReference type="SAM" id="Phobius"/>
    </source>
</evidence>
<feature type="transmembrane region" description="Helical" evidence="4">
    <location>
        <begin position="6"/>
        <end position="25"/>
    </location>
</feature>
<dbReference type="KEGG" id="nve:5517780"/>
<keyword evidence="4" id="KW-0812">Transmembrane</keyword>
<dbReference type="OMA" id="VYETNIW"/>
<dbReference type="InterPro" id="IPR020904">
    <property type="entry name" value="Sc_DH/Rdtase_CS"/>
</dbReference>
<dbReference type="AlphaFoldDB" id="A7RSA6"/>
<evidence type="ECO:0000313" key="6">
    <source>
        <dbReference type="Proteomes" id="UP000001593"/>
    </source>
</evidence>
<dbReference type="Proteomes" id="UP000001593">
    <property type="component" value="Unassembled WGS sequence"/>
</dbReference>
<dbReference type="PhylomeDB" id="A7RSA6"/>
<dbReference type="STRING" id="45351.A7RSA6"/>
<dbReference type="GO" id="GO:0016491">
    <property type="term" value="F:oxidoreductase activity"/>
    <property type="evidence" value="ECO:0000318"/>
    <property type="project" value="GO_Central"/>
</dbReference>
<evidence type="ECO:0008006" key="7">
    <source>
        <dbReference type="Google" id="ProtNLM"/>
    </source>
</evidence>
<accession>A7RSA6</accession>
<dbReference type="OrthoDB" id="47007at2759"/>
<dbReference type="GO" id="GO:0005829">
    <property type="term" value="C:cytosol"/>
    <property type="evidence" value="ECO:0000318"/>
    <property type="project" value="GO_Central"/>
</dbReference>
<gene>
    <name evidence="5" type="ORF">NEMVEDRAFT_v1g91483</name>
</gene>
<proteinExistence type="inferred from homology"/>
<protein>
    <recommendedName>
        <fullName evidence="7">Retinol dehydrogenase 8-like</fullName>
    </recommendedName>
</protein>
<comment type="similarity">
    <text evidence="1 3">Belongs to the short-chain dehydrogenases/reductases (SDR) family.</text>
</comment>
<keyword evidence="4" id="KW-1133">Transmembrane helix</keyword>
<dbReference type="PROSITE" id="PS00061">
    <property type="entry name" value="ADH_SHORT"/>
    <property type="match status" value="1"/>
</dbReference>
<keyword evidence="4" id="KW-0472">Membrane</keyword>
<evidence type="ECO:0000256" key="2">
    <source>
        <dbReference type="ARBA" id="ARBA00023002"/>
    </source>
</evidence>
<evidence type="ECO:0000256" key="3">
    <source>
        <dbReference type="RuleBase" id="RU000363"/>
    </source>
</evidence>
<dbReference type="PANTHER" id="PTHR43391">
    <property type="entry name" value="RETINOL DEHYDROGENASE-RELATED"/>
    <property type="match status" value="1"/>
</dbReference>
<dbReference type="InterPro" id="IPR002347">
    <property type="entry name" value="SDR_fam"/>
</dbReference>
<sequence>MAAPTVVLITGCSTGIGLAAALLLAKDDGRRFKVYATMRNLEKRGILEEAARRQLGDTLIVKQLDVTSDESVTEVLQSIYSAERRIDVLVNNAGVGLIGVLETHTMSLVREMFNVNFFGVVRLTKAVIPKMKENHSGHIINITSIGGIRGVPFNAIYCSSKFAVEGMAESLAPLLRKFNVKITNVEPGPVKTAFVANSTEMAPVYDDEGVDEETKQLLENAKTKMMSAFATVAQSPEEIAQCILDIILMEKCPLRYQTNKNYANVVSSKLVDPSGDAEVDAMFTRFFS</sequence>
<dbReference type="Pfam" id="PF00106">
    <property type="entry name" value="adh_short"/>
    <property type="match status" value="1"/>
</dbReference>
<evidence type="ECO:0000256" key="1">
    <source>
        <dbReference type="ARBA" id="ARBA00006484"/>
    </source>
</evidence>
<reference evidence="5 6" key="1">
    <citation type="journal article" date="2007" name="Science">
        <title>Sea anemone genome reveals ancestral eumetazoan gene repertoire and genomic organization.</title>
        <authorList>
            <person name="Putnam N.H."/>
            <person name="Srivastava M."/>
            <person name="Hellsten U."/>
            <person name="Dirks B."/>
            <person name="Chapman J."/>
            <person name="Salamov A."/>
            <person name="Terry A."/>
            <person name="Shapiro H."/>
            <person name="Lindquist E."/>
            <person name="Kapitonov V.V."/>
            <person name="Jurka J."/>
            <person name="Genikhovich G."/>
            <person name="Grigoriev I.V."/>
            <person name="Lucas S.M."/>
            <person name="Steele R.E."/>
            <person name="Finnerty J.R."/>
            <person name="Technau U."/>
            <person name="Martindale M.Q."/>
            <person name="Rokhsar D.S."/>
        </authorList>
    </citation>
    <scope>NUCLEOTIDE SEQUENCE [LARGE SCALE GENOMIC DNA]</scope>
    <source>
        <strain evidence="6">CH2 X CH6</strain>
    </source>
</reference>
<dbReference type="PANTHER" id="PTHR43391:SF86">
    <property type="entry name" value="SHORT-CHAIN DEHYDROGENASE_REDUCTASE FAMILY PROTEIN"/>
    <property type="match status" value="1"/>
</dbReference>
<dbReference type="SUPFAM" id="SSF51735">
    <property type="entry name" value="NAD(P)-binding Rossmann-fold domains"/>
    <property type="match status" value="1"/>
</dbReference>
<dbReference type="InterPro" id="IPR036291">
    <property type="entry name" value="NAD(P)-bd_dom_sf"/>
</dbReference>
<dbReference type="InParanoid" id="A7RSA6"/>
<dbReference type="PRINTS" id="PR00080">
    <property type="entry name" value="SDRFAMILY"/>
</dbReference>
<organism evidence="5 6">
    <name type="scientific">Nematostella vectensis</name>
    <name type="common">Starlet sea anemone</name>
    <dbReference type="NCBI Taxonomy" id="45351"/>
    <lineage>
        <taxon>Eukaryota</taxon>
        <taxon>Metazoa</taxon>
        <taxon>Cnidaria</taxon>
        <taxon>Anthozoa</taxon>
        <taxon>Hexacorallia</taxon>
        <taxon>Actiniaria</taxon>
        <taxon>Edwardsiidae</taxon>
        <taxon>Nematostella</taxon>
    </lineage>
</organism>
<dbReference type="HOGENOM" id="CLU_010194_2_9_1"/>
<keyword evidence="6" id="KW-1185">Reference proteome</keyword>